<organism evidence="1 2">
    <name type="scientific">Phyllostomus discolor</name>
    <name type="common">pale spear-nosed bat</name>
    <dbReference type="NCBI Taxonomy" id="89673"/>
    <lineage>
        <taxon>Eukaryota</taxon>
        <taxon>Metazoa</taxon>
        <taxon>Chordata</taxon>
        <taxon>Craniata</taxon>
        <taxon>Vertebrata</taxon>
        <taxon>Euteleostomi</taxon>
        <taxon>Mammalia</taxon>
        <taxon>Eutheria</taxon>
        <taxon>Laurasiatheria</taxon>
        <taxon>Chiroptera</taxon>
        <taxon>Yangochiroptera</taxon>
        <taxon>Phyllostomidae</taxon>
        <taxon>Phyllostominae</taxon>
        <taxon>Phyllostomus</taxon>
    </lineage>
</organism>
<sequence length="158" mass="18222">MACNPGMCPDWELNLRHFGSQPTLNPLSYASQGLRSIFLKAAAFKVPERFEFRVLSSCYFNPDNSVQCNPFQFTQLLNGFLRFMTILASPPVNDLFDGIILFYFIFGWVDIMGNLGTYGKECLALYHKTKKLKSSEFLCVWWGIPSWVKICIEYDLFN</sequence>
<proteinExistence type="predicted"/>
<accession>A0A834EJY3</accession>
<dbReference type="Proteomes" id="UP000664940">
    <property type="component" value="Unassembled WGS sequence"/>
</dbReference>
<dbReference type="EMBL" id="JABVXQ010000003">
    <property type="protein sequence ID" value="KAF6119616.1"/>
    <property type="molecule type" value="Genomic_DNA"/>
</dbReference>
<protein>
    <submittedName>
        <fullName evidence="1">Uncharacterized protein</fullName>
    </submittedName>
</protein>
<reference evidence="1 2" key="1">
    <citation type="journal article" date="2020" name="Nature">
        <title>Six reference-quality genomes reveal evolution of bat adaptations.</title>
        <authorList>
            <person name="Jebb D."/>
            <person name="Huang Z."/>
            <person name="Pippel M."/>
            <person name="Hughes G.M."/>
            <person name="Lavrichenko K."/>
            <person name="Devanna P."/>
            <person name="Winkler S."/>
            <person name="Jermiin L.S."/>
            <person name="Skirmuntt E.C."/>
            <person name="Katzourakis A."/>
            <person name="Burkitt-Gray L."/>
            <person name="Ray D.A."/>
            <person name="Sullivan K.A.M."/>
            <person name="Roscito J.G."/>
            <person name="Kirilenko B.M."/>
            <person name="Davalos L.M."/>
            <person name="Corthals A.P."/>
            <person name="Power M.L."/>
            <person name="Jones G."/>
            <person name="Ransome R.D."/>
            <person name="Dechmann D.K.N."/>
            <person name="Locatelli A.G."/>
            <person name="Puechmaille S.J."/>
            <person name="Fedrigo O."/>
            <person name="Jarvis E.D."/>
            <person name="Hiller M."/>
            <person name="Vernes S.C."/>
            <person name="Myers E.W."/>
            <person name="Teeling E.C."/>
        </authorList>
    </citation>
    <scope>NUCLEOTIDE SEQUENCE [LARGE SCALE GENOMIC DNA]</scope>
    <source>
        <strain evidence="1">Bat1K_MPI-CBG_1</strain>
    </source>
</reference>
<comment type="caution">
    <text evidence="1">The sequence shown here is derived from an EMBL/GenBank/DDBJ whole genome shotgun (WGS) entry which is preliminary data.</text>
</comment>
<evidence type="ECO:0000313" key="2">
    <source>
        <dbReference type="Proteomes" id="UP000664940"/>
    </source>
</evidence>
<dbReference type="AlphaFoldDB" id="A0A834EJY3"/>
<gene>
    <name evidence="1" type="ORF">HJG60_010085</name>
</gene>
<name>A0A834EJY3_9CHIR</name>
<evidence type="ECO:0000313" key="1">
    <source>
        <dbReference type="EMBL" id="KAF6119616.1"/>
    </source>
</evidence>